<sequence length="134" mass="15047">MVQTGVRSGFYRGMVGPLPDPCLFRVTEAYSAFSIEDRPLVTTMNMRPDKPLVESAFGIVQEGSVLSHQMPALTSRYTTLHTDTPPTPHLPIEGVGTGGLPVIYTDPEVQRAIREKVDFFFFYTYMPKYLSLKK</sequence>
<dbReference type="EMBL" id="JAPTMU010000048">
    <property type="protein sequence ID" value="KAJ4923009.1"/>
    <property type="molecule type" value="Genomic_DNA"/>
</dbReference>
<dbReference type="AlphaFoldDB" id="A0AAD6F620"/>
<gene>
    <name evidence="1" type="ORF">JOQ06_021710</name>
</gene>
<accession>A0AAD6F620</accession>
<evidence type="ECO:0000313" key="2">
    <source>
        <dbReference type="Proteomes" id="UP001219934"/>
    </source>
</evidence>
<protein>
    <submittedName>
        <fullName evidence="1">Uncharacterized protein</fullName>
    </submittedName>
</protein>
<organism evidence="1 2">
    <name type="scientific">Pogonophryne albipinna</name>
    <dbReference type="NCBI Taxonomy" id="1090488"/>
    <lineage>
        <taxon>Eukaryota</taxon>
        <taxon>Metazoa</taxon>
        <taxon>Chordata</taxon>
        <taxon>Craniata</taxon>
        <taxon>Vertebrata</taxon>
        <taxon>Euteleostomi</taxon>
        <taxon>Actinopterygii</taxon>
        <taxon>Neopterygii</taxon>
        <taxon>Teleostei</taxon>
        <taxon>Neoteleostei</taxon>
        <taxon>Acanthomorphata</taxon>
        <taxon>Eupercaria</taxon>
        <taxon>Perciformes</taxon>
        <taxon>Notothenioidei</taxon>
        <taxon>Pogonophryne</taxon>
    </lineage>
</organism>
<proteinExistence type="predicted"/>
<reference evidence="1" key="1">
    <citation type="submission" date="2022-11" db="EMBL/GenBank/DDBJ databases">
        <title>Chromosome-level genome of Pogonophryne albipinna.</title>
        <authorList>
            <person name="Jo E."/>
        </authorList>
    </citation>
    <scope>NUCLEOTIDE SEQUENCE</scope>
    <source>
        <strain evidence="1">SGF0006</strain>
        <tissue evidence="1">Muscle</tissue>
    </source>
</reference>
<comment type="caution">
    <text evidence="1">The sequence shown here is derived from an EMBL/GenBank/DDBJ whole genome shotgun (WGS) entry which is preliminary data.</text>
</comment>
<name>A0AAD6F620_9TELE</name>
<dbReference type="Proteomes" id="UP001219934">
    <property type="component" value="Unassembled WGS sequence"/>
</dbReference>
<keyword evidence="2" id="KW-1185">Reference proteome</keyword>
<evidence type="ECO:0000313" key="1">
    <source>
        <dbReference type="EMBL" id="KAJ4923009.1"/>
    </source>
</evidence>